<protein>
    <submittedName>
        <fullName evidence="4">Transmembrane protein 138</fullName>
    </submittedName>
</protein>
<dbReference type="AlphaFoldDB" id="A0A915EQ97"/>
<name>A0A915EQ97_9BILA</name>
<accession>A0A915EQ97</accession>
<proteinExistence type="predicted"/>
<keyword evidence="2" id="KW-1133">Transmembrane helix</keyword>
<feature type="region of interest" description="Disordered" evidence="1">
    <location>
        <begin position="23"/>
        <end position="48"/>
    </location>
</feature>
<feature type="transmembrane region" description="Helical" evidence="2">
    <location>
        <begin position="156"/>
        <end position="175"/>
    </location>
</feature>
<feature type="transmembrane region" description="Helical" evidence="2">
    <location>
        <begin position="208"/>
        <end position="232"/>
    </location>
</feature>
<dbReference type="WBParaSite" id="jg834">
    <property type="protein sequence ID" value="jg834"/>
    <property type="gene ID" value="jg834"/>
</dbReference>
<keyword evidence="2" id="KW-0812">Transmembrane</keyword>
<evidence type="ECO:0000256" key="1">
    <source>
        <dbReference type="SAM" id="MobiDB-lite"/>
    </source>
</evidence>
<sequence>MGHIGRGKQETAQKEVLRWWHPRGNTQKGVPRCGGGVQDEEEYSEGDPQGVYPDEFDSDCLPFPSDSFLSDSFSASKMGSDVKDTVCCIKAKYISFVVALIFILLHIADVIYSVIIYGDWFVSISFVVNIIAYIGIILGVCLTMHYFLWIAKVVNYVYFLVYISYFVAGIVFIFLSEFTRIRILRWLYLMRPSLRGLMYTFNVTPFDVGWFVGIVLIYNLILMIILSLWTVIVNKSIVGLKEDRRCRPSKEKTDKKKQMPSSEQPPSSEEKGQTKSQEASQA</sequence>
<organism evidence="3 4">
    <name type="scientific">Ditylenchus dipsaci</name>
    <dbReference type="NCBI Taxonomy" id="166011"/>
    <lineage>
        <taxon>Eukaryota</taxon>
        <taxon>Metazoa</taxon>
        <taxon>Ecdysozoa</taxon>
        <taxon>Nematoda</taxon>
        <taxon>Chromadorea</taxon>
        <taxon>Rhabditida</taxon>
        <taxon>Tylenchina</taxon>
        <taxon>Tylenchomorpha</taxon>
        <taxon>Sphaerularioidea</taxon>
        <taxon>Anguinidae</taxon>
        <taxon>Anguininae</taxon>
        <taxon>Ditylenchus</taxon>
    </lineage>
</organism>
<feature type="transmembrane region" description="Helical" evidence="2">
    <location>
        <begin position="121"/>
        <end position="149"/>
    </location>
</feature>
<evidence type="ECO:0000313" key="4">
    <source>
        <dbReference type="WBParaSite" id="jg834"/>
    </source>
</evidence>
<feature type="transmembrane region" description="Helical" evidence="2">
    <location>
        <begin position="93"/>
        <end position="115"/>
    </location>
</feature>
<feature type="compositionally biased region" description="Basic and acidic residues" evidence="1">
    <location>
        <begin position="246"/>
        <end position="257"/>
    </location>
</feature>
<evidence type="ECO:0000256" key="2">
    <source>
        <dbReference type="SAM" id="Phobius"/>
    </source>
</evidence>
<dbReference type="Proteomes" id="UP000887574">
    <property type="component" value="Unplaced"/>
</dbReference>
<feature type="region of interest" description="Disordered" evidence="1">
    <location>
        <begin position="246"/>
        <end position="282"/>
    </location>
</feature>
<reference evidence="4" key="1">
    <citation type="submission" date="2022-11" db="UniProtKB">
        <authorList>
            <consortium name="WormBaseParasite"/>
        </authorList>
    </citation>
    <scope>IDENTIFICATION</scope>
</reference>
<evidence type="ECO:0000313" key="3">
    <source>
        <dbReference type="Proteomes" id="UP000887574"/>
    </source>
</evidence>
<keyword evidence="3" id="KW-1185">Reference proteome</keyword>
<keyword evidence="2" id="KW-0472">Membrane</keyword>